<dbReference type="HOGENOM" id="CLU_000604_84_3_7"/>
<reference evidence="12 13" key="1">
    <citation type="journal article" date="2013" name="PLoS ONE">
        <title>The first genomic and proteomic characterization of a deep-sea sulfate reducer: insights into the piezophilic lifestyle of Desulfovibrio piezophilus.</title>
        <authorList>
            <person name="Pradel N."/>
            <person name="Ji B."/>
            <person name="Gimenez G."/>
            <person name="Talla E."/>
            <person name="Lenoble P."/>
            <person name="Garel M."/>
            <person name="Tamburini C."/>
            <person name="Fourquet P."/>
            <person name="Lebrun R."/>
            <person name="Bertin P."/>
            <person name="Denis Y."/>
            <person name="Pophillat M."/>
            <person name="Barbe V."/>
            <person name="Ollivier B."/>
            <person name="Dolla A."/>
        </authorList>
    </citation>
    <scope>NUCLEOTIDE SEQUENCE [LARGE SCALE GENOMIC DNA]</scope>
    <source>
        <strain evidence="13">DSM 10523 / SB164P1</strain>
    </source>
</reference>
<dbReference type="GO" id="GO:0005524">
    <property type="term" value="F:ATP binding"/>
    <property type="evidence" value="ECO:0007669"/>
    <property type="project" value="UniProtKB-KW"/>
</dbReference>
<evidence type="ECO:0000256" key="2">
    <source>
        <dbReference type="ARBA" id="ARBA00022448"/>
    </source>
</evidence>
<gene>
    <name evidence="12" type="ordered locus">BN4_11241</name>
</gene>
<dbReference type="GO" id="GO:0016887">
    <property type="term" value="F:ATP hydrolysis activity"/>
    <property type="evidence" value="ECO:0007669"/>
    <property type="project" value="InterPro"/>
</dbReference>
<organism evidence="12 13">
    <name type="scientific">Pseudodesulfovibrio piezophilus (strain DSM 21447 / JCM 15486 / C1TLV30)</name>
    <name type="common">Desulfovibrio piezophilus</name>
    <dbReference type="NCBI Taxonomy" id="1322246"/>
    <lineage>
        <taxon>Bacteria</taxon>
        <taxon>Pseudomonadati</taxon>
        <taxon>Thermodesulfobacteriota</taxon>
        <taxon>Desulfovibrionia</taxon>
        <taxon>Desulfovibrionales</taxon>
        <taxon>Desulfovibrionaceae</taxon>
    </lineage>
</organism>
<evidence type="ECO:0000256" key="7">
    <source>
        <dbReference type="ARBA" id="ARBA00022989"/>
    </source>
</evidence>
<dbReference type="KEGG" id="dpi:BN4_11241"/>
<feature type="transmembrane region" description="Helical" evidence="9">
    <location>
        <begin position="67"/>
        <end position="86"/>
    </location>
</feature>
<protein>
    <submittedName>
        <fullName evidence="12">Putative ABC transporter, ATP-binding/permease protein</fullName>
    </submittedName>
</protein>
<dbReference type="PROSITE" id="PS00211">
    <property type="entry name" value="ABC_TRANSPORTER_1"/>
    <property type="match status" value="1"/>
</dbReference>
<dbReference type="AlphaFoldDB" id="M1WVI2"/>
<keyword evidence="6 12" id="KW-0067">ATP-binding</keyword>
<dbReference type="PROSITE" id="PS50929">
    <property type="entry name" value="ABC_TM1F"/>
    <property type="match status" value="1"/>
</dbReference>
<evidence type="ECO:0000256" key="5">
    <source>
        <dbReference type="ARBA" id="ARBA00022741"/>
    </source>
</evidence>
<evidence type="ECO:0000256" key="6">
    <source>
        <dbReference type="ARBA" id="ARBA00022840"/>
    </source>
</evidence>
<evidence type="ECO:0000313" key="12">
    <source>
        <dbReference type="EMBL" id="CCH48478.1"/>
    </source>
</evidence>
<dbReference type="FunFam" id="3.40.50.300:FF:000221">
    <property type="entry name" value="Multidrug ABC transporter ATP-binding protein"/>
    <property type="match status" value="1"/>
</dbReference>
<evidence type="ECO:0000259" key="11">
    <source>
        <dbReference type="PROSITE" id="PS50929"/>
    </source>
</evidence>
<feature type="transmembrane region" description="Helical" evidence="9">
    <location>
        <begin position="258"/>
        <end position="280"/>
    </location>
</feature>
<comment type="subcellular location">
    <subcellularLocation>
        <location evidence="1">Cell membrane</location>
        <topology evidence="1">Multi-pass membrane protein</topology>
    </subcellularLocation>
</comment>
<dbReference type="InterPro" id="IPR011527">
    <property type="entry name" value="ABC1_TM_dom"/>
</dbReference>
<evidence type="ECO:0000259" key="10">
    <source>
        <dbReference type="PROSITE" id="PS50893"/>
    </source>
</evidence>
<dbReference type="BioCyc" id="DPIE1322246:BN4_RS17075-MONOMER"/>
<dbReference type="Pfam" id="PF00664">
    <property type="entry name" value="ABC_membrane"/>
    <property type="match status" value="1"/>
</dbReference>
<evidence type="ECO:0000256" key="3">
    <source>
        <dbReference type="ARBA" id="ARBA00022475"/>
    </source>
</evidence>
<keyword evidence="3" id="KW-1003">Cell membrane</keyword>
<keyword evidence="5" id="KW-0547">Nucleotide-binding</keyword>
<proteinExistence type="predicted"/>
<dbReference type="Proteomes" id="UP000011724">
    <property type="component" value="Chromosome"/>
</dbReference>
<sequence length="629" mass="68690">MEERQSYLGQLRDLIRGLGFSDANKRRLIIACVASGIAALLGLTPSLVIAFIVDGFSTGTMAFSDSATQYTMGGIVLCALLSRLLLRTVAGGLAHTVAYETLYEIRTGLADHLATLPLGFFSSSTTGELKKMLVDDVEEFEGFIAHHLEDLSAALVMPFLVLAALVWVDYRMALATVVVVPLAIMIMSIASKDYMQETARYHSAQENLNSRIIEFVRNIHEIKAFSHTVSGLNNFMDAVREYQDVVETWAKRWALPRAGFIIAIENPILFTLPLGLWLYGRGSLSAGSLTLCVLLSMQFSPPIFKVLQQNDALLRVFEGYRRMKQVWDTAPLPVPERGEGHTAKLIAATGEGNDPQAQELTGHAFGSSTETGSKLNAGGDMVFSNVSFAYGTDGNVLHDVSFTVPHGTVTALVGFSGSGKSTLLRLVPRFWDVSSGSIQIGEKDIRSMSEPELMGQIGFMFQENILFNESLRENIRMGKLDAEDSQVEQLARQACCHDFIAAQPQGYDSVAGELGANLSGGERQRIALARTLLKDAPILLLDEATSAVDAFTEAEMNKALSGSLHGRTAIVVAHRLETIAGVDQIVVLDKGHVIDVGRHADLLHRCGMYRDLWQLSQHNSEWKPAQEVA</sequence>
<dbReference type="CDD" id="cd07346">
    <property type="entry name" value="ABC_6TM_exporters"/>
    <property type="match status" value="1"/>
</dbReference>
<dbReference type="Gene3D" id="1.20.1560.10">
    <property type="entry name" value="ABC transporter type 1, transmembrane domain"/>
    <property type="match status" value="1"/>
</dbReference>
<evidence type="ECO:0000256" key="4">
    <source>
        <dbReference type="ARBA" id="ARBA00022692"/>
    </source>
</evidence>
<dbReference type="Pfam" id="PF00005">
    <property type="entry name" value="ABC_tran"/>
    <property type="match status" value="1"/>
</dbReference>
<dbReference type="PANTHER" id="PTHR43394:SF1">
    <property type="entry name" value="ATP-BINDING CASSETTE SUB-FAMILY B MEMBER 10, MITOCHONDRIAL"/>
    <property type="match status" value="1"/>
</dbReference>
<dbReference type="InterPro" id="IPR017871">
    <property type="entry name" value="ABC_transporter-like_CS"/>
</dbReference>
<keyword evidence="2" id="KW-0813">Transport</keyword>
<dbReference type="PATRIC" id="fig|879567.3.peg.1284"/>
<evidence type="ECO:0000256" key="8">
    <source>
        <dbReference type="ARBA" id="ARBA00023136"/>
    </source>
</evidence>
<keyword evidence="8 9" id="KW-0472">Membrane</keyword>
<dbReference type="InterPro" id="IPR039421">
    <property type="entry name" value="Type_1_exporter"/>
</dbReference>
<evidence type="ECO:0000256" key="1">
    <source>
        <dbReference type="ARBA" id="ARBA00004651"/>
    </source>
</evidence>
<accession>M1WVI2</accession>
<dbReference type="SUPFAM" id="SSF52540">
    <property type="entry name" value="P-loop containing nucleoside triphosphate hydrolases"/>
    <property type="match status" value="1"/>
</dbReference>
<dbReference type="InterPro" id="IPR027417">
    <property type="entry name" value="P-loop_NTPase"/>
</dbReference>
<dbReference type="InterPro" id="IPR003593">
    <property type="entry name" value="AAA+_ATPase"/>
</dbReference>
<evidence type="ECO:0000256" key="9">
    <source>
        <dbReference type="SAM" id="Phobius"/>
    </source>
</evidence>
<feature type="transmembrane region" description="Helical" evidence="9">
    <location>
        <begin position="28"/>
        <end position="52"/>
    </location>
</feature>
<dbReference type="EMBL" id="FO203427">
    <property type="protein sequence ID" value="CCH48478.1"/>
    <property type="molecule type" value="Genomic_DNA"/>
</dbReference>
<dbReference type="InterPro" id="IPR003439">
    <property type="entry name" value="ABC_transporter-like_ATP-bd"/>
</dbReference>
<keyword evidence="7 9" id="KW-1133">Transmembrane helix</keyword>
<evidence type="ECO:0000313" key="13">
    <source>
        <dbReference type="Proteomes" id="UP000011724"/>
    </source>
</evidence>
<dbReference type="eggNOG" id="COG1132">
    <property type="taxonomic scope" value="Bacteria"/>
</dbReference>
<dbReference type="SMART" id="SM00382">
    <property type="entry name" value="AAA"/>
    <property type="match status" value="1"/>
</dbReference>
<dbReference type="Gene3D" id="3.40.50.300">
    <property type="entry name" value="P-loop containing nucleotide triphosphate hydrolases"/>
    <property type="match status" value="1"/>
</dbReference>
<keyword evidence="4 9" id="KW-0812">Transmembrane</keyword>
<dbReference type="GO" id="GO:0005886">
    <property type="term" value="C:plasma membrane"/>
    <property type="evidence" value="ECO:0007669"/>
    <property type="project" value="UniProtKB-SubCell"/>
</dbReference>
<feature type="domain" description="ABC transporter" evidence="10">
    <location>
        <begin position="381"/>
        <end position="615"/>
    </location>
</feature>
<dbReference type="PROSITE" id="PS50893">
    <property type="entry name" value="ABC_TRANSPORTER_2"/>
    <property type="match status" value="1"/>
</dbReference>
<dbReference type="GO" id="GO:0015421">
    <property type="term" value="F:ABC-type oligopeptide transporter activity"/>
    <property type="evidence" value="ECO:0007669"/>
    <property type="project" value="TreeGrafter"/>
</dbReference>
<dbReference type="InterPro" id="IPR036640">
    <property type="entry name" value="ABC1_TM_sf"/>
</dbReference>
<keyword evidence="13" id="KW-1185">Reference proteome</keyword>
<feature type="domain" description="ABC transmembrane type-1" evidence="11">
    <location>
        <begin position="29"/>
        <end position="315"/>
    </location>
</feature>
<feature type="transmembrane region" description="Helical" evidence="9">
    <location>
        <begin position="151"/>
        <end position="168"/>
    </location>
</feature>
<feature type="transmembrane region" description="Helical" evidence="9">
    <location>
        <begin position="174"/>
        <end position="191"/>
    </location>
</feature>
<dbReference type="SUPFAM" id="SSF90123">
    <property type="entry name" value="ABC transporter transmembrane region"/>
    <property type="match status" value="1"/>
</dbReference>
<name>M1WVI2_PSEP2</name>
<dbReference type="STRING" id="1322246.BN4_11241"/>
<reference evidence="13" key="2">
    <citation type="journal article" date="2013" name="Stand. Genomic Sci.">
        <title>Complete genome sequence of Desulfocapsa sulfexigens, a marine deltaproteobacterium specialized in disproportionating inorganic sulfur compounds.</title>
        <authorList>
            <person name="Finster K.W."/>
            <person name="Kjeldsen K.U."/>
            <person name="Kube M."/>
            <person name="Reinhardt R."/>
            <person name="Mussmann M."/>
            <person name="Amann R."/>
            <person name="Schreiber L."/>
        </authorList>
    </citation>
    <scope>NUCLEOTIDE SEQUENCE [LARGE SCALE GENOMIC DNA]</scope>
    <source>
        <strain evidence="13">DSM 10523 / SB164P1</strain>
    </source>
</reference>
<dbReference type="PANTHER" id="PTHR43394">
    <property type="entry name" value="ATP-DEPENDENT PERMEASE MDL1, MITOCHONDRIAL"/>
    <property type="match status" value="1"/>
</dbReference>